<evidence type="ECO:0000313" key="8">
    <source>
        <dbReference type="Proteomes" id="UP000000719"/>
    </source>
</evidence>
<dbReference type="PROSITE" id="PS51350">
    <property type="entry name" value="PTS_HPR_DOM"/>
    <property type="match status" value="1"/>
</dbReference>
<evidence type="ECO:0000256" key="4">
    <source>
        <dbReference type="ARBA" id="ARBA00022490"/>
    </source>
</evidence>
<dbReference type="PANTHER" id="PTHR33705">
    <property type="entry name" value="PHOSPHOCARRIER PROTEIN HPR"/>
    <property type="match status" value="1"/>
</dbReference>
<dbReference type="AlphaFoldDB" id="B8D0W2"/>
<evidence type="ECO:0000256" key="1">
    <source>
        <dbReference type="ARBA" id="ARBA00003681"/>
    </source>
</evidence>
<organism evidence="7 8">
    <name type="scientific">Halothermothrix orenii (strain H 168 / OCM 544 / DSM 9562)</name>
    <dbReference type="NCBI Taxonomy" id="373903"/>
    <lineage>
        <taxon>Bacteria</taxon>
        <taxon>Bacillati</taxon>
        <taxon>Bacillota</taxon>
        <taxon>Clostridia</taxon>
        <taxon>Halanaerobiales</taxon>
        <taxon>Halothermotrichaceae</taxon>
        <taxon>Halothermothrix</taxon>
    </lineage>
</organism>
<dbReference type="InterPro" id="IPR001020">
    <property type="entry name" value="PTS_HPr_His_P_site"/>
</dbReference>
<proteinExistence type="predicted"/>
<dbReference type="eggNOG" id="COG1925">
    <property type="taxonomic scope" value="Bacteria"/>
</dbReference>
<comment type="subcellular location">
    <subcellularLocation>
        <location evidence="2">Cytoplasm</location>
    </subcellularLocation>
</comment>
<dbReference type="Proteomes" id="UP000000719">
    <property type="component" value="Chromosome"/>
</dbReference>
<dbReference type="GO" id="GO:0009401">
    <property type="term" value="P:phosphoenolpyruvate-dependent sugar phosphotransferase system"/>
    <property type="evidence" value="ECO:0007669"/>
    <property type="project" value="UniProtKB-KW"/>
</dbReference>
<keyword evidence="5" id="KW-0598">Phosphotransferase system</keyword>
<dbReference type="PROSITE" id="PS00369">
    <property type="entry name" value="PTS_HPR_HIS"/>
    <property type="match status" value="1"/>
</dbReference>
<dbReference type="HOGENOM" id="CLU_136230_2_4_9"/>
<dbReference type="SUPFAM" id="SSF55594">
    <property type="entry name" value="HPr-like"/>
    <property type="match status" value="1"/>
</dbReference>
<evidence type="ECO:0000256" key="3">
    <source>
        <dbReference type="ARBA" id="ARBA00020422"/>
    </source>
</evidence>
<dbReference type="Gene3D" id="3.30.1340.10">
    <property type="entry name" value="HPr-like"/>
    <property type="match status" value="1"/>
</dbReference>
<evidence type="ECO:0000256" key="5">
    <source>
        <dbReference type="ARBA" id="ARBA00022683"/>
    </source>
</evidence>
<evidence type="ECO:0000256" key="2">
    <source>
        <dbReference type="ARBA" id="ARBA00004496"/>
    </source>
</evidence>
<dbReference type="GO" id="GO:0016740">
    <property type="term" value="F:transferase activity"/>
    <property type="evidence" value="ECO:0007669"/>
    <property type="project" value="UniProtKB-KW"/>
</dbReference>
<gene>
    <name evidence="7" type="ordered locus">Hore_01690</name>
</gene>
<dbReference type="GO" id="GO:0005737">
    <property type="term" value="C:cytoplasm"/>
    <property type="evidence" value="ECO:0007669"/>
    <property type="project" value="UniProtKB-SubCell"/>
</dbReference>
<evidence type="ECO:0000313" key="7">
    <source>
        <dbReference type="EMBL" id="ACL68931.1"/>
    </source>
</evidence>
<comment type="function">
    <text evidence="1">General (non sugar-specific) component of the phosphoenolpyruvate-dependent sugar phosphotransferase system (sugar PTS). This major carbohydrate active-transport system catalyzes the phosphorylation of incoming sugar substrates concomitantly with their translocation across the cell membrane. The phosphoryl group from phosphoenolpyruvate (PEP) is transferred to the phosphoryl carrier protein HPr by enzyme I. Phospho-HPr then transfers it to the PTS EIIA domain.</text>
</comment>
<keyword evidence="8" id="KW-1185">Reference proteome</keyword>
<name>B8D0W2_HALOH</name>
<protein>
    <recommendedName>
        <fullName evidence="3">Phosphocarrier protein HPr</fullName>
    </recommendedName>
</protein>
<dbReference type="NCBIfam" id="TIGR01003">
    <property type="entry name" value="PTS_HPr_family"/>
    <property type="match status" value="1"/>
</dbReference>
<accession>B8D0W2</accession>
<keyword evidence="7" id="KW-0808">Transferase</keyword>
<dbReference type="InterPro" id="IPR050399">
    <property type="entry name" value="HPr"/>
</dbReference>
<dbReference type="PRINTS" id="PR00107">
    <property type="entry name" value="PHOSPHOCPHPR"/>
</dbReference>
<dbReference type="InterPro" id="IPR000032">
    <property type="entry name" value="HPr-like"/>
</dbReference>
<sequence>MITKQVYVNIKTGLHARPASYFVDVASKFVSDINISFSGVTVNAKSIIGVLSLSVGEGDQVTLVVDGPDEEEALDALEKILSGEDGLLDNQVG</sequence>
<dbReference type="InterPro" id="IPR035895">
    <property type="entry name" value="HPr-like_sf"/>
</dbReference>
<dbReference type="STRING" id="373903.Hore_01690"/>
<dbReference type="RefSeq" id="WP_012635129.1">
    <property type="nucleotide sequence ID" value="NC_011899.1"/>
</dbReference>
<dbReference type="CDD" id="cd00367">
    <property type="entry name" value="PTS-HPr_like"/>
    <property type="match status" value="1"/>
</dbReference>
<feature type="domain" description="HPr" evidence="6">
    <location>
        <begin position="1"/>
        <end position="91"/>
    </location>
</feature>
<keyword evidence="4" id="KW-0963">Cytoplasm</keyword>
<dbReference type="KEGG" id="hor:Hore_01690"/>
<dbReference type="PANTHER" id="PTHR33705:SF2">
    <property type="entry name" value="PHOSPHOCARRIER PROTEIN NPR"/>
    <property type="match status" value="1"/>
</dbReference>
<reference evidence="7 8" key="1">
    <citation type="journal article" date="2009" name="PLoS ONE">
        <title>Genome analysis of the anaerobic thermohalophilic bacterium Halothermothrix orenii.</title>
        <authorList>
            <person name="Mavromatis K."/>
            <person name="Ivanova N."/>
            <person name="Anderson I."/>
            <person name="Lykidis A."/>
            <person name="Hooper S.D."/>
            <person name="Sun H."/>
            <person name="Kunin V."/>
            <person name="Lapidus A."/>
            <person name="Hugenholtz P."/>
            <person name="Patel B."/>
            <person name="Kyrpides N.C."/>
        </authorList>
    </citation>
    <scope>NUCLEOTIDE SEQUENCE [LARGE SCALE GENOMIC DNA]</scope>
    <source>
        <strain evidence="8">H 168 / OCM 544 / DSM 9562</strain>
    </source>
</reference>
<dbReference type="OrthoDB" id="9809047at2"/>
<dbReference type="Pfam" id="PF00381">
    <property type="entry name" value="PTS-HPr"/>
    <property type="match status" value="1"/>
</dbReference>
<dbReference type="EMBL" id="CP001098">
    <property type="protein sequence ID" value="ACL68931.1"/>
    <property type="molecule type" value="Genomic_DNA"/>
</dbReference>
<evidence type="ECO:0000259" key="6">
    <source>
        <dbReference type="PROSITE" id="PS51350"/>
    </source>
</evidence>